<reference evidence="2" key="1">
    <citation type="submission" date="2021-11" db="EMBL/GenBank/DDBJ databases">
        <authorList>
            <person name="Rodrigo-Torres L."/>
            <person name="Arahal R. D."/>
            <person name="Lucena T."/>
        </authorList>
    </citation>
    <scope>NUCLEOTIDE SEQUENCE</scope>
    <source>
        <strain evidence="2">CECT 7929</strain>
    </source>
</reference>
<dbReference type="RefSeq" id="WP_237464579.1">
    <property type="nucleotide sequence ID" value="NZ_CAKLDI010000001.1"/>
</dbReference>
<accession>A0ABN8DQ81</accession>
<evidence type="ECO:0000313" key="2">
    <source>
        <dbReference type="EMBL" id="CAH0532628.1"/>
    </source>
</evidence>
<sequence>MASEPVHSANMALGKQQMGPILLGPSRLFERLTWALYFALMTLILISALSMVLWVQIAAALFCALLLYRRWQQVHDNRTTGYQRLQLNRQGALWLDQRRYQLERIQGYSRYLMICQLRTQTGEGQRLLICCDGLYDLDQQPLGHSAYRDWLSLSLLAISQGQSFKS</sequence>
<dbReference type="InterPro" id="IPR009883">
    <property type="entry name" value="YgfX"/>
</dbReference>
<evidence type="ECO:0000313" key="3">
    <source>
        <dbReference type="Proteomes" id="UP000838672"/>
    </source>
</evidence>
<gene>
    <name evidence="2" type="ORF">VST7929_00468</name>
</gene>
<evidence type="ECO:0008006" key="4">
    <source>
        <dbReference type="Google" id="ProtNLM"/>
    </source>
</evidence>
<dbReference type="Proteomes" id="UP000838672">
    <property type="component" value="Unassembled WGS sequence"/>
</dbReference>
<organism evidence="2 3">
    <name type="scientific">Vibrio stylophorae</name>
    <dbReference type="NCBI Taxonomy" id="659351"/>
    <lineage>
        <taxon>Bacteria</taxon>
        <taxon>Pseudomonadati</taxon>
        <taxon>Pseudomonadota</taxon>
        <taxon>Gammaproteobacteria</taxon>
        <taxon>Vibrionales</taxon>
        <taxon>Vibrionaceae</taxon>
        <taxon>Vibrio</taxon>
    </lineage>
</organism>
<keyword evidence="3" id="KW-1185">Reference proteome</keyword>
<protein>
    <recommendedName>
        <fullName evidence="4">DUF2244 domain-containing protein</fullName>
    </recommendedName>
</protein>
<proteinExistence type="predicted"/>
<dbReference type="Pfam" id="PF07254">
    <property type="entry name" value="Cpta_toxin"/>
    <property type="match status" value="1"/>
</dbReference>
<keyword evidence="1" id="KW-1133">Transmembrane helix</keyword>
<keyword evidence="1" id="KW-0472">Membrane</keyword>
<comment type="caution">
    <text evidence="2">The sequence shown here is derived from an EMBL/GenBank/DDBJ whole genome shotgun (WGS) entry which is preliminary data.</text>
</comment>
<dbReference type="EMBL" id="CAKLDI010000001">
    <property type="protein sequence ID" value="CAH0532628.1"/>
    <property type="molecule type" value="Genomic_DNA"/>
</dbReference>
<keyword evidence="1" id="KW-0812">Transmembrane</keyword>
<feature type="transmembrane region" description="Helical" evidence="1">
    <location>
        <begin position="35"/>
        <end position="68"/>
    </location>
</feature>
<name>A0ABN8DQ81_9VIBR</name>
<evidence type="ECO:0000256" key="1">
    <source>
        <dbReference type="SAM" id="Phobius"/>
    </source>
</evidence>